<dbReference type="InterPro" id="IPR008964">
    <property type="entry name" value="Invasin/intimin_cell_adhesion"/>
</dbReference>
<dbReference type="AlphaFoldDB" id="W4LQU2"/>
<sequence>MCTFIQYTVIRSKTTKQREMSAMKPHAALMLLSVLILASLMACAPKQAELPVRTQSGHLVSIKTTPQVVWLKGPVSTQPNNELGLGGLIVQVRDDQGQPVEGVPVTFAVEPSWSDNVSLSSDRVTAKDGRARAIIEPEFAGNIQVHVNVEDVMQTATFQVKIQDVGNTTASPTLIGLMLPL</sequence>
<protein>
    <recommendedName>
        <fullName evidence="3">Big-1 domain-containing protein</fullName>
    </recommendedName>
</protein>
<evidence type="ECO:0000313" key="1">
    <source>
        <dbReference type="EMBL" id="ETX00106.1"/>
    </source>
</evidence>
<organism evidence="1 2">
    <name type="scientific">Entotheonella factor</name>
    <dbReference type="NCBI Taxonomy" id="1429438"/>
    <lineage>
        <taxon>Bacteria</taxon>
        <taxon>Pseudomonadati</taxon>
        <taxon>Nitrospinota/Tectimicrobiota group</taxon>
        <taxon>Candidatus Tectimicrobiota</taxon>
        <taxon>Candidatus Entotheonellia</taxon>
        <taxon>Candidatus Entotheonellales</taxon>
        <taxon>Candidatus Entotheonellaceae</taxon>
        <taxon>Candidatus Entotheonella</taxon>
    </lineage>
</organism>
<dbReference type="InterPro" id="IPR013783">
    <property type="entry name" value="Ig-like_fold"/>
</dbReference>
<accession>W4LQU2</accession>
<dbReference type="EMBL" id="AZHW01000375">
    <property type="protein sequence ID" value="ETX00106.1"/>
    <property type="molecule type" value="Genomic_DNA"/>
</dbReference>
<evidence type="ECO:0008006" key="3">
    <source>
        <dbReference type="Google" id="ProtNLM"/>
    </source>
</evidence>
<name>W4LQU2_ENTF1</name>
<dbReference type="Proteomes" id="UP000019141">
    <property type="component" value="Unassembled WGS sequence"/>
</dbReference>
<dbReference type="HOGENOM" id="CLU_1486477_0_0_7"/>
<dbReference type="Gene3D" id="2.60.40.10">
    <property type="entry name" value="Immunoglobulins"/>
    <property type="match status" value="1"/>
</dbReference>
<gene>
    <name evidence="1" type="ORF">ETSY1_12490</name>
</gene>
<evidence type="ECO:0000313" key="2">
    <source>
        <dbReference type="Proteomes" id="UP000019141"/>
    </source>
</evidence>
<keyword evidence="2" id="KW-1185">Reference proteome</keyword>
<dbReference type="SUPFAM" id="SSF49373">
    <property type="entry name" value="Invasin/intimin cell-adhesion fragments"/>
    <property type="match status" value="1"/>
</dbReference>
<reference evidence="1 2" key="1">
    <citation type="journal article" date="2014" name="Nature">
        <title>An environmental bacterial taxon with a large and distinct metabolic repertoire.</title>
        <authorList>
            <person name="Wilson M.C."/>
            <person name="Mori T."/>
            <person name="Ruckert C."/>
            <person name="Uria A.R."/>
            <person name="Helf M.J."/>
            <person name="Takada K."/>
            <person name="Gernert C."/>
            <person name="Steffens U.A."/>
            <person name="Heycke N."/>
            <person name="Schmitt S."/>
            <person name="Rinke C."/>
            <person name="Helfrich E.J."/>
            <person name="Brachmann A.O."/>
            <person name="Gurgui C."/>
            <person name="Wakimoto T."/>
            <person name="Kracht M."/>
            <person name="Crusemann M."/>
            <person name="Hentschel U."/>
            <person name="Abe I."/>
            <person name="Matsunaga S."/>
            <person name="Kalinowski J."/>
            <person name="Takeyama H."/>
            <person name="Piel J."/>
        </authorList>
    </citation>
    <scope>NUCLEOTIDE SEQUENCE [LARGE SCALE GENOMIC DNA]</scope>
    <source>
        <strain evidence="2">TSY1</strain>
    </source>
</reference>
<comment type="caution">
    <text evidence="1">The sequence shown here is derived from an EMBL/GenBank/DDBJ whole genome shotgun (WGS) entry which is preliminary data.</text>
</comment>
<proteinExistence type="predicted"/>